<evidence type="ECO:0000259" key="7">
    <source>
        <dbReference type="PROSITE" id="PS51012"/>
    </source>
</evidence>
<dbReference type="InterPro" id="IPR013525">
    <property type="entry name" value="ABC2_TM"/>
</dbReference>
<evidence type="ECO:0000313" key="8">
    <source>
        <dbReference type="EMBL" id="SFO98602.1"/>
    </source>
</evidence>
<feature type="transmembrane region" description="Helical" evidence="6">
    <location>
        <begin position="145"/>
        <end position="167"/>
    </location>
</feature>
<dbReference type="STRING" id="587909.SAMN05421810_101600"/>
<feature type="transmembrane region" description="Helical" evidence="6">
    <location>
        <begin position="32"/>
        <end position="49"/>
    </location>
</feature>
<dbReference type="GO" id="GO:0140359">
    <property type="term" value="F:ABC-type transporter activity"/>
    <property type="evidence" value="ECO:0007669"/>
    <property type="project" value="InterPro"/>
</dbReference>
<dbReference type="InterPro" id="IPR047817">
    <property type="entry name" value="ABC2_TM_bact-type"/>
</dbReference>
<dbReference type="InterPro" id="IPR000412">
    <property type="entry name" value="ABC_2_transport"/>
</dbReference>
<keyword evidence="5" id="KW-0046">Antibiotic resistance</keyword>
<feature type="transmembrane region" description="Helical" evidence="6">
    <location>
        <begin position="109"/>
        <end position="133"/>
    </location>
</feature>
<keyword evidence="9" id="KW-1185">Reference proteome</keyword>
<dbReference type="PANTHER" id="PTHR43229">
    <property type="entry name" value="NODULATION PROTEIN J"/>
    <property type="match status" value="1"/>
</dbReference>
<dbReference type="OrthoDB" id="9786643at2"/>
<evidence type="ECO:0000256" key="3">
    <source>
        <dbReference type="ARBA" id="ARBA00022989"/>
    </source>
</evidence>
<proteinExistence type="predicted"/>
<dbReference type="AlphaFoldDB" id="A0A1I5LN05"/>
<evidence type="ECO:0000256" key="4">
    <source>
        <dbReference type="ARBA" id="ARBA00023136"/>
    </source>
</evidence>
<keyword evidence="4 6" id="KW-0472">Membrane</keyword>
<evidence type="ECO:0000313" key="9">
    <source>
        <dbReference type="Proteomes" id="UP000198727"/>
    </source>
</evidence>
<dbReference type="PROSITE" id="PS51012">
    <property type="entry name" value="ABC_TM2"/>
    <property type="match status" value="1"/>
</dbReference>
<dbReference type="InterPro" id="IPR051784">
    <property type="entry name" value="Nod_factor_ABC_transporter"/>
</dbReference>
<feature type="transmembrane region" description="Helical" evidence="6">
    <location>
        <begin position="69"/>
        <end position="88"/>
    </location>
</feature>
<dbReference type="EMBL" id="FOWW01000001">
    <property type="protein sequence ID" value="SFO98602.1"/>
    <property type="molecule type" value="Genomic_DNA"/>
</dbReference>
<keyword evidence="3 6" id="KW-1133">Transmembrane helix</keyword>
<organism evidence="8 9">
    <name type="scientific">Amycolatopsis arida</name>
    <dbReference type="NCBI Taxonomy" id="587909"/>
    <lineage>
        <taxon>Bacteria</taxon>
        <taxon>Bacillati</taxon>
        <taxon>Actinomycetota</taxon>
        <taxon>Actinomycetes</taxon>
        <taxon>Pseudonocardiales</taxon>
        <taxon>Pseudonocardiaceae</taxon>
        <taxon>Amycolatopsis</taxon>
    </lineage>
</organism>
<protein>
    <submittedName>
        <fullName evidence="8">ABC-2 type transport system permease protein</fullName>
    </submittedName>
</protein>
<feature type="domain" description="ABC transmembrane type-2" evidence="7">
    <location>
        <begin position="30"/>
        <end position="265"/>
    </location>
</feature>
<dbReference type="PIRSF" id="PIRSF006648">
    <property type="entry name" value="DrrB"/>
    <property type="match status" value="1"/>
</dbReference>
<reference evidence="9" key="1">
    <citation type="submission" date="2016-10" db="EMBL/GenBank/DDBJ databases">
        <authorList>
            <person name="Varghese N."/>
            <person name="Submissions S."/>
        </authorList>
    </citation>
    <scope>NUCLEOTIDE SEQUENCE [LARGE SCALE GENOMIC DNA]</scope>
    <source>
        <strain evidence="9">CGMCC 4.5579</strain>
    </source>
</reference>
<evidence type="ECO:0000256" key="2">
    <source>
        <dbReference type="ARBA" id="ARBA00022692"/>
    </source>
</evidence>
<sequence length="286" mass="30302">MNGGTSMTTAVRLGVRRGWIEFRQTVTNAEDVMGAIIPVAILLVVLVFMRDATVPGTTFSLGATAVPGVLGMSLVYSGMVGIAAWLSVDREDGTLLRAKATPNGMVGYLVGKVCATSASAVLMLLLVLVPSLFLFEGLATGGARAWLTLLWVLAVGLLATLPIGAALGSLARSPRSMGLIMLPFMALTGVSGVFYPITALPEWLQWVGQAFPIYWMGLGMRSALLPDTMAAVEIGESWRHLETLGVLGVWAVLGFALAPALLRRMARRESGSAVAARRERAMQRVS</sequence>
<name>A0A1I5LN05_9PSEU</name>
<dbReference type="GO" id="GO:0043190">
    <property type="term" value="C:ATP-binding cassette (ABC) transporter complex"/>
    <property type="evidence" value="ECO:0007669"/>
    <property type="project" value="InterPro"/>
</dbReference>
<feature type="transmembrane region" description="Helical" evidence="6">
    <location>
        <begin position="244"/>
        <end position="262"/>
    </location>
</feature>
<evidence type="ECO:0000256" key="5">
    <source>
        <dbReference type="ARBA" id="ARBA00023251"/>
    </source>
</evidence>
<feature type="transmembrane region" description="Helical" evidence="6">
    <location>
        <begin position="179"/>
        <end position="197"/>
    </location>
</feature>
<accession>A0A1I5LN05</accession>
<evidence type="ECO:0000256" key="6">
    <source>
        <dbReference type="SAM" id="Phobius"/>
    </source>
</evidence>
<evidence type="ECO:0000256" key="1">
    <source>
        <dbReference type="ARBA" id="ARBA00004141"/>
    </source>
</evidence>
<comment type="subcellular location">
    <subcellularLocation>
        <location evidence="1">Membrane</location>
        <topology evidence="1">Multi-pass membrane protein</topology>
    </subcellularLocation>
</comment>
<dbReference type="Proteomes" id="UP000198727">
    <property type="component" value="Unassembled WGS sequence"/>
</dbReference>
<dbReference type="PANTHER" id="PTHR43229:SF2">
    <property type="entry name" value="NODULATION PROTEIN J"/>
    <property type="match status" value="1"/>
</dbReference>
<dbReference type="GO" id="GO:0046677">
    <property type="term" value="P:response to antibiotic"/>
    <property type="evidence" value="ECO:0007669"/>
    <property type="project" value="UniProtKB-KW"/>
</dbReference>
<gene>
    <name evidence="8" type="ORF">SAMN05421810_101600</name>
</gene>
<keyword evidence="2 6" id="KW-0812">Transmembrane</keyword>
<dbReference type="Pfam" id="PF12698">
    <property type="entry name" value="ABC2_membrane_3"/>
    <property type="match status" value="1"/>
</dbReference>